<evidence type="ECO:0000256" key="1">
    <source>
        <dbReference type="ARBA" id="ARBA00006699"/>
    </source>
</evidence>
<dbReference type="InterPro" id="IPR011013">
    <property type="entry name" value="Gal_mutarotase_sf_dom"/>
</dbReference>
<feature type="chain" id="PRO_5045995226" description="Chondroitin ABC lyase" evidence="3">
    <location>
        <begin position="22"/>
        <end position="1090"/>
    </location>
</feature>
<feature type="domain" description="Lyase N-terminal" evidence="6">
    <location>
        <begin position="38"/>
        <end position="224"/>
    </location>
</feature>
<keyword evidence="9" id="KW-1185">Reference proteome</keyword>
<dbReference type="PANTHER" id="PTHR37322">
    <property type="match status" value="1"/>
</dbReference>
<dbReference type="SUPFAM" id="SSF74650">
    <property type="entry name" value="Galactose mutarotase-like"/>
    <property type="match status" value="1"/>
</dbReference>
<dbReference type="Gene3D" id="1.50.10.100">
    <property type="entry name" value="Chondroitin AC/alginate lyase"/>
    <property type="match status" value="1"/>
</dbReference>
<feature type="domain" description="Polysaccharide lyase family 8 central" evidence="4">
    <location>
        <begin position="650"/>
        <end position="914"/>
    </location>
</feature>
<dbReference type="SUPFAM" id="SSF48230">
    <property type="entry name" value="Chondroitin AC/alginate lyase"/>
    <property type="match status" value="1"/>
</dbReference>
<evidence type="ECO:0000259" key="4">
    <source>
        <dbReference type="Pfam" id="PF02278"/>
    </source>
</evidence>
<dbReference type="SUPFAM" id="SSF49785">
    <property type="entry name" value="Galactose-binding domain-like"/>
    <property type="match status" value="1"/>
</dbReference>
<evidence type="ECO:0000256" key="2">
    <source>
        <dbReference type="ARBA" id="ARBA00023239"/>
    </source>
</evidence>
<dbReference type="InterPro" id="IPR015176">
    <property type="entry name" value="Lyase_N"/>
</dbReference>
<dbReference type="SUPFAM" id="SSF49863">
    <property type="entry name" value="Hyaluronate lyase-like, C-terminal domain"/>
    <property type="match status" value="1"/>
</dbReference>
<accession>A0ABS9X572</accession>
<organism evidence="8 9">
    <name type="scientific">Colwellia maritima</name>
    <dbReference type="NCBI Taxonomy" id="2912588"/>
    <lineage>
        <taxon>Bacteria</taxon>
        <taxon>Pseudomonadati</taxon>
        <taxon>Pseudomonadota</taxon>
        <taxon>Gammaproteobacteria</taxon>
        <taxon>Alteromonadales</taxon>
        <taxon>Colwelliaceae</taxon>
        <taxon>Colwellia</taxon>
    </lineage>
</organism>
<evidence type="ECO:0000259" key="5">
    <source>
        <dbReference type="Pfam" id="PF02884"/>
    </source>
</evidence>
<feature type="domain" description="Polysaccharide lyase family 8 C-terminal" evidence="5">
    <location>
        <begin position="937"/>
        <end position="997"/>
    </location>
</feature>
<name>A0ABS9X572_9GAMM</name>
<gene>
    <name evidence="8" type="ORF">L3081_20825</name>
</gene>
<dbReference type="PANTHER" id="PTHR37322:SF3">
    <property type="entry name" value="CHONDROITIN SULFATE ABC EXOLYASE"/>
    <property type="match status" value="1"/>
</dbReference>
<evidence type="ECO:0000313" key="9">
    <source>
        <dbReference type="Proteomes" id="UP001139646"/>
    </source>
</evidence>
<dbReference type="InterPro" id="IPR015177">
    <property type="entry name" value="Lyase_catalyt"/>
</dbReference>
<dbReference type="Pfam" id="PF02278">
    <property type="entry name" value="Lyase_8"/>
    <property type="match status" value="1"/>
</dbReference>
<dbReference type="InterPro" id="IPR008929">
    <property type="entry name" value="Chondroitin_lyas"/>
</dbReference>
<comment type="similarity">
    <text evidence="1">Belongs to the polysaccharide lyase 8 family.</text>
</comment>
<dbReference type="Gene3D" id="2.60.220.10">
    <property type="entry name" value="Polysaccharide lyase family 8-like, C-terminal"/>
    <property type="match status" value="1"/>
</dbReference>
<dbReference type="EMBL" id="JAKKSL010000005">
    <property type="protein sequence ID" value="MCI2285380.1"/>
    <property type="molecule type" value="Genomic_DNA"/>
</dbReference>
<evidence type="ECO:0008006" key="10">
    <source>
        <dbReference type="Google" id="ProtNLM"/>
    </source>
</evidence>
<evidence type="ECO:0000313" key="8">
    <source>
        <dbReference type="EMBL" id="MCI2285380.1"/>
    </source>
</evidence>
<feature type="signal peptide" evidence="3">
    <location>
        <begin position="1"/>
        <end position="21"/>
    </location>
</feature>
<dbReference type="Proteomes" id="UP001139646">
    <property type="component" value="Unassembled WGS sequence"/>
</dbReference>
<evidence type="ECO:0000259" key="6">
    <source>
        <dbReference type="Pfam" id="PF09092"/>
    </source>
</evidence>
<keyword evidence="2" id="KW-0456">Lyase</keyword>
<protein>
    <recommendedName>
        <fullName evidence="10">Chondroitin ABC lyase</fullName>
    </recommendedName>
</protein>
<keyword evidence="3" id="KW-0732">Signal</keyword>
<dbReference type="Pfam" id="PF02884">
    <property type="entry name" value="Lyase_8_C"/>
    <property type="match status" value="1"/>
</dbReference>
<dbReference type="Gene3D" id="2.70.98.10">
    <property type="match status" value="1"/>
</dbReference>
<dbReference type="Pfam" id="PF09092">
    <property type="entry name" value="Lyase_N"/>
    <property type="match status" value="1"/>
</dbReference>
<evidence type="ECO:0000259" key="7">
    <source>
        <dbReference type="Pfam" id="PF09093"/>
    </source>
</evidence>
<comment type="caution">
    <text evidence="8">The sequence shown here is derived from an EMBL/GenBank/DDBJ whole genome shotgun (WGS) entry which is preliminary data.</text>
</comment>
<evidence type="ECO:0000256" key="3">
    <source>
        <dbReference type="SAM" id="SignalP"/>
    </source>
</evidence>
<proteinExistence type="inferred from homology"/>
<dbReference type="Gene3D" id="2.60.120.430">
    <property type="entry name" value="Galactose-binding lectin"/>
    <property type="match status" value="1"/>
</dbReference>
<sequence>MKRIFNRLVWFILAVGITATAAAKTESEDIVEYPIKVMESFEEGIPNYWSATGEDLRLDSKRMKHGKYSLKWDWKGNDAITVNTPIGYRKPKDLSQVPSTGRFKYLKAGHSTYDAKKVLETPRGFFMWIYNEKATTQRLSVEFGRGSTGRANNVDVEFDLHLNFTGRTVAINYDRGDMQGVPHPDMDTLTIRAPSTGKGTFYLDTIGLSVPMNPKTVGPNPQLPNLDPHERLVSNYDHKMMMFHGYKPSFQLKELTKSRLVQVNALTQKTEEFIFPHYERKALAKKSISSITKKFNAFEIKREGDQIFGKPLVKTSLLPEFFVETGLGKKLNESVMEWRDFNNLLLAIAKHHTASVSQKDKAKLEQMFIDLFDYGIDQGFAEGAGLGRVHHYAYEIREIGPAFLLMRDVLARHNRLDQAIATMKWFYGFGQVYREDVVYGVEGRKAADADDTQGFLLPRLYMALAMENSPEKIRDLEHYSSYFSNITTAYAPALDEVFKPDGLTFHHGGHSQGYGGRAVKAAAAVLYLLNDTPFEAKEAAFWRMRKITNTLFDTLFTKDYVGGKAFTNTRFTNYKLAPSMFDLPALIALSAPTFDTEMAGLYQNLYNNKKSTNSFDKYWLNKLKQAGDIGDYNYARSRVLPYSALATLRDNDNWMATVRGHSKYVYPYESWGWFAYPTFIGYGYLDVSYPDHLDSTQADNKSTWHAGYDWHRWPGVTSVNVPYDQIQTQPGQVKDEGGEYPFSDQAFVGGAESTQGNAVFTFPFKGHDMFGLQGFTGIKSYFLFEDFIVAIGSDITSDIAQHAVETTILQNPFLKGNSKGKNKGKLTSNLLDEKTFPYTKAISNSEPLWLVDSRNTGYYIPQIPNGTQLVMQRAEQANPDYKNIETVKGNFTTLLFDHGVKPSKANYEYVVMPSSTDAEMKGFAKAMQDKNNELPYRVLQQDKNAHIVESPKSSITAYAVFNEQAKLPNTVVASVNRPSTFIVKETPKGMQLTVADPDLNIYDGQDDLMPDGSRAELSIYNREWFFWPSRTTQVRLTLTGEWKIGEQLKEITTVSQKKAKIIKANSAETIIEFECKDGLSAEVLLSKVAH</sequence>
<dbReference type="InterPro" id="IPR004103">
    <property type="entry name" value="Lyase_8_C"/>
</dbReference>
<reference evidence="8" key="1">
    <citation type="submission" date="2022-01" db="EMBL/GenBank/DDBJ databases">
        <title>Colwellia maritima, isolated from seawater.</title>
        <authorList>
            <person name="Kristyanto S."/>
            <person name="Jung J."/>
            <person name="Jeon C.O."/>
        </authorList>
    </citation>
    <scope>NUCLEOTIDE SEQUENCE</scope>
    <source>
        <strain evidence="8">MSW7</strain>
    </source>
</reference>
<dbReference type="InterPro" id="IPR008979">
    <property type="entry name" value="Galactose-bd-like_sf"/>
</dbReference>
<dbReference type="InterPro" id="IPR039174">
    <property type="entry name" value="Chondroitin_ABC_lyase"/>
</dbReference>
<dbReference type="InterPro" id="IPR003159">
    <property type="entry name" value="Lyase_8_central_dom"/>
</dbReference>
<feature type="domain" description="Lyase catalytic" evidence="7">
    <location>
        <begin position="253"/>
        <end position="547"/>
    </location>
</feature>
<dbReference type="InterPro" id="IPR014718">
    <property type="entry name" value="GH-type_carb-bd"/>
</dbReference>
<dbReference type="RefSeq" id="WP_242288264.1">
    <property type="nucleotide sequence ID" value="NZ_JAKKSL010000005.1"/>
</dbReference>
<dbReference type="Pfam" id="PF09093">
    <property type="entry name" value="Lyase_catalyt"/>
    <property type="match status" value="1"/>
</dbReference>
<dbReference type="InterPro" id="IPR011071">
    <property type="entry name" value="Lyase_8-like_C"/>
</dbReference>